<reference evidence="5 7" key="1">
    <citation type="submission" date="2015-02" db="EMBL/GenBank/DDBJ databases">
        <title>Two Pseudomonas sp. nov. isolated from raw milk.</title>
        <authorList>
            <person name="Wenning M."/>
            <person name="von Neubeck M."/>
            <person name="Huptas C."/>
            <person name="Scherer S."/>
        </authorList>
    </citation>
    <scope>NUCLEOTIDE SEQUENCE [LARGE SCALE GENOMIC DNA]</scope>
    <source>
        <strain evidence="5 7">DSM 14937</strain>
    </source>
</reference>
<dbReference type="PROSITE" id="PS50043">
    <property type="entry name" value="HTH_LUXR_2"/>
    <property type="match status" value="1"/>
</dbReference>
<evidence type="ECO:0000256" key="3">
    <source>
        <dbReference type="ARBA" id="ARBA00023163"/>
    </source>
</evidence>
<dbReference type="InterPro" id="IPR000792">
    <property type="entry name" value="Tscrpt_reg_LuxR_C"/>
</dbReference>
<evidence type="ECO:0000313" key="6">
    <source>
        <dbReference type="EMBL" id="SDR82517.1"/>
    </source>
</evidence>
<keyword evidence="8" id="KW-1185">Reference proteome</keyword>
<feature type="domain" description="HTH luxR-type" evidence="4">
    <location>
        <begin position="169"/>
        <end position="234"/>
    </location>
</feature>
<dbReference type="InterPro" id="IPR036693">
    <property type="entry name" value="TF_LuxR_autoind-bd_dom_sf"/>
</dbReference>
<dbReference type="InterPro" id="IPR036388">
    <property type="entry name" value="WH-like_DNA-bd_sf"/>
</dbReference>
<dbReference type="SUPFAM" id="SSF46894">
    <property type="entry name" value="C-terminal effector domain of the bipartite response regulators"/>
    <property type="match status" value="1"/>
</dbReference>
<sequence>MVNWRNTRLSKLEGENKITTVYEMVINQTYELGFEYCSFTMSSQQANNQTKPINLNNYPNEWTSTYKHAHFFDVDPIVAHCKRSVLPIVWEEKTFAATPDLWALAKSFGVHQGWTQAVHDFQGVFSMLTLGRSKREVSPEELYEKAGQVLWMCHAMHAVVAQKFADTPGISPPCKLTPRETEILRWSAMGKTASEIATILCLAERTVGFHISSCLKKLGVNSKIAAVLCASKAGLF</sequence>
<evidence type="ECO:0000259" key="4">
    <source>
        <dbReference type="PROSITE" id="PS50043"/>
    </source>
</evidence>
<dbReference type="GO" id="GO:0006355">
    <property type="term" value="P:regulation of DNA-templated transcription"/>
    <property type="evidence" value="ECO:0007669"/>
    <property type="project" value="InterPro"/>
</dbReference>
<protein>
    <submittedName>
        <fullName evidence="5">LuxR family transcriptional regulator</fullName>
    </submittedName>
</protein>
<keyword evidence="2" id="KW-0238">DNA-binding</keyword>
<dbReference type="PANTHER" id="PTHR44688:SF16">
    <property type="entry name" value="DNA-BINDING TRANSCRIPTIONAL ACTIVATOR DEVR_DOSR"/>
    <property type="match status" value="1"/>
</dbReference>
<organism evidence="5 7">
    <name type="scientific">Pseudomonas trivialis</name>
    <dbReference type="NCBI Taxonomy" id="200450"/>
    <lineage>
        <taxon>Bacteria</taxon>
        <taxon>Pseudomonadati</taxon>
        <taxon>Pseudomonadota</taxon>
        <taxon>Gammaproteobacteria</taxon>
        <taxon>Pseudomonadales</taxon>
        <taxon>Pseudomonadaceae</taxon>
        <taxon>Pseudomonas</taxon>
    </lineage>
</organism>
<accession>A0A0R2ZLU1</accession>
<dbReference type="Pfam" id="PF00196">
    <property type="entry name" value="GerE"/>
    <property type="match status" value="1"/>
</dbReference>
<dbReference type="Proteomes" id="UP000052019">
    <property type="component" value="Unassembled WGS sequence"/>
</dbReference>
<dbReference type="EMBL" id="LT629760">
    <property type="protein sequence ID" value="SDR82517.1"/>
    <property type="molecule type" value="Genomic_DNA"/>
</dbReference>
<dbReference type="RefSeq" id="WP_057008677.1">
    <property type="nucleotide sequence ID" value="NZ_JYLK01000009.1"/>
</dbReference>
<dbReference type="Pfam" id="PF03472">
    <property type="entry name" value="Autoind_bind"/>
    <property type="match status" value="1"/>
</dbReference>
<evidence type="ECO:0000313" key="7">
    <source>
        <dbReference type="Proteomes" id="UP000052019"/>
    </source>
</evidence>
<dbReference type="GO" id="GO:0003677">
    <property type="term" value="F:DNA binding"/>
    <property type="evidence" value="ECO:0007669"/>
    <property type="project" value="UniProtKB-KW"/>
</dbReference>
<proteinExistence type="predicted"/>
<dbReference type="EMBL" id="JYLK01000009">
    <property type="protein sequence ID" value="KRP59476.1"/>
    <property type="molecule type" value="Genomic_DNA"/>
</dbReference>
<dbReference type="PATRIC" id="fig|200450.4.peg.5021"/>
<dbReference type="SUPFAM" id="SSF75516">
    <property type="entry name" value="Pheromone-binding domain of LuxR-like quorum-sensing transcription factors"/>
    <property type="match status" value="1"/>
</dbReference>
<dbReference type="InterPro" id="IPR005143">
    <property type="entry name" value="TF_LuxR_autoind-bd_dom"/>
</dbReference>
<evidence type="ECO:0000256" key="2">
    <source>
        <dbReference type="ARBA" id="ARBA00023125"/>
    </source>
</evidence>
<name>A0A0R2ZLU1_9PSED</name>
<evidence type="ECO:0000256" key="1">
    <source>
        <dbReference type="ARBA" id="ARBA00023015"/>
    </source>
</evidence>
<dbReference type="InterPro" id="IPR016032">
    <property type="entry name" value="Sig_transdc_resp-reg_C-effctor"/>
</dbReference>
<reference evidence="6 8" key="2">
    <citation type="submission" date="2016-10" db="EMBL/GenBank/DDBJ databases">
        <authorList>
            <person name="Varghese N."/>
            <person name="Submissions S."/>
        </authorList>
    </citation>
    <scope>NUCLEOTIDE SEQUENCE [LARGE SCALE GENOMIC DNA]</scope>
    <source>
        <strain evidence="6 8">BS3111</strain>
    </source>
</reference>
<dbReference type="Gene3D" id="3.30.450.80">
    <property type="entry name" value="Transcription factor LuxR-like, autoinducer-binding domain"/>
    <property type="match status" value="1"/>
</dbReference>
<dbReference type="AlphaFoldDB" id="A0A0R2ZLU1"/>
<dbReference type="OrthoDB" id="9774661at2"/>
<dbReference type="PANTHER" id="PTHR44688">
    <property type="entry name" value="DNA-BINDING TRANSCRIPTIONAL ACTIVATOR DEVR_DOSR"/>
    <property type="match status" value="1"/>
</dbReference>
<dbReference type="PRINTS" id="PR00038">
    <property type="entry name" value="HTHLUXR"/>
</dbReference>
<evidence type="ECO:0000313" key="5">
    <source>
        <dbReference type="EMBL" id="KRP59476.1"/>
    </source>
</evidence>
<dbReference type="Gene3D" id="1.10.10.10">
    <property type="entry name" value="Winged helix-like DNA-binding domain superfamily/Winged helix DNA-binding domain"/>
    <property type="match status" value="1"/>
</dbReference>
<evidence type="ECO:0000313" key="8">
    <source>
        <dbReference type="Proteomes" id="UP000183126"/>
    </source>
</evidence>
<keyword evidence="1" id="KW-0805">Transcription regulation</keyword>
<dbReference type="SMART" id="SM00421">
    <property type="entry name" value="HTH_LUXR"/>
    <property type="match status" value="1"/>
</dbReference>
<gene>
    <name evidence="6" type="ORF">SAMN04490205_0558</name>
    <name evidence="5" type="ORF">TU79_14895</name>
</gene>
<keyword evidence="3" id="KW-0804">Transcription</keyword>
<dbReference type="Proteomes" id="UP000183126">
    <property type="component" value="Chromosome I"/>
</dbReference>
<dbReference type="CDD" id="cd06170">
    <property type="entry name" value="LuxR_C_like"/>
    <property type="match status" value="1"/>
</dbReference>